<comment type="caution">
    <text evidence="5">The sequence shown here is derived from an EMBL/GenBank/DDBJ whole genome shotgun (WGS) entry which is preliminary data.</text>
</comment>
<evidence type="ECO:0000256" key="1">
    <source>
        <dbReference type="ARBA" id="ARBA00010746"/>
    </source>
</evidence>
<evidence type="ECO:0000256" key="3">
    <source>
        <dbReference type="ARBA" id="ARBA00022525"/>
    </source>
</evidence>
<evidence type="ECO:0000313" key="6">
    <source>
        <dbReference type="Proteomes" id="UP001567538"/>
    </source>
</evidence>
<evidence type="ECO:0000256" key="2">
    <source>
        <dbReference type="ARBA" id="ARBA00011738"/>
    </source>
</evidence>
<feature type="signal peptide" evidence="4">
    <location>
        <begin position="1"/>
        <end position="22"/>
    </location>
</feature>
<reference evidence="5 6" key="1">
    <citation type="submission" date="2024-06" db="EMBL/GenBank/DDBJ databases">
        <title>A chromosome level genome sequence of Diviner's sage (Salvia divinorum).</title>
        <authorList>
            <person name="Ford S.A."/>
            <person name="Ro D.-K."/>
            <person name="Ness R.W."/>
            <person name="Phillips M.A."/>
        </authorList>
    </citation>
    <scope>NUCLEOTIDE SEQUENCE [LARGE SCALE GENOMIC DNA]</scope>
    <source>
        <strain evidence="5">SAF-2024a</strain>
        <tissue evidence="5">Leaf</tissue>
    </source>
</reference>
<dbReference type="InterPro" id="IPR044859">
    <property type="entry name" value="Allene_oxi_cyc_Dirigent"/>
</dbReference>
<comment type="function">
    <text evidence="4">Dirigent proteins impart stereoselectivity on the phenoxy radical-coupling reaction, yielding optically active lignans from two molecules of coniferyl alcohol in the biosynthesis of lignans, flavonolignans, and alkaloids and thus plays a central role in plant secondary metabolism.</text>
</comment>
<keyword evidence="4" id="KW-0732">Signal</keyword>
<name>A0ABD1FTS3_SALDI</name>
<dbReference type="EMBL" id="JBEAFC010000012">
    <property type="protein sequence ID" value="KAL1535067.1"/>
    <property type="molecule type" value="Genomic_DNA"/>
</dbReference>
<keyword evidence="3 4" id="KW-0964">Secreted</keyword>
<keyword evidence="4" id="KW-0052">Apoplast</keyword>
<comment type="similarity">
    <text evidence="1 4">Belongs to the plant dirigent protein family.</text>
</comment>
<organism evidence="5 6">
    <name type="scientific">Salvia divinorum</name>
    <name type="common">Maria pastora</name>
    <name type="synonym">Diviner's sage</name>
    <dbReference type="NCBI Taxonomy" id="28513"/>
    <lineage>
        <taxon>Eukaryota</taxon>
        <taxon>Viridiplantae</taxon>
        <taxon>Streptophyta</taxon>
        <taxon>Embryophyta</taxon>
        <taxon>Tracheophyta</taxon>
        <taxon>Spermatophyta</taxon>
        <taxon>Magnoliopsida</taxon>
        <taxon>eudicotyledons</taxon>
        <taxon>Gunneridae</taxon>
        <taxon>Pentapetalae</taxon>
        <taxon>asterids</taxon>
        <taxon>lamiids</taxon>
        <taxon>Lamiales</taxon>
        <taxon>Lamiaceae</taxon>
        <taxon>Nepetoideae</taxon>
        <taxon>Mentheae</taxon>
        <taxon>Salviinae</taxon>
        <taxon>Salvia</taxon>
        <taxon>Salvia subgen. Calosphace</taxon>
    </lineage>
</organism>
<dbReference type="GO" id="GO:0009699">
    <property type="term" value="P:phenylpropanoid biosynthetic process"/>
    <property type="evidence" value="ECO:0007669"/>
    <property type="project" value="UniProtKB-ARBA"/>
</dbReference>
<sequence length="183" mass="19908">MKKSVMIFIGVIWLSAAISSMASDQSPKAVEKWVERLPQRHEKVTKLHFYFHRLGGSAPSAAIIARANTTTPTSFGLAVMRDDPLTAGPEISSAHMGYAQGMSATVSLEEVVLVDYFTLSFTDGSTLAVLGSNAIFHQYRELPIVGGTGAYRLARGVITFQTYFFNSTTRVASIQADAVVIHY</sequence>
<dbReference type="PANTHER" id="PTHR21495">
    <property type="entry name" value="NUCLEOPORIN-RELATED"/>
    <property type="match status" value="1"/>
</dbReference>
<dbReference type="Pfam" id="PF03018">
    <property type="entry name" value="Dirigent"/>
    <property type="match status" value="1"/>
</dbReference>
<evidence type="ECO:0000313" key="5">
    <source>
        <dbReference type="EMBL" id="KAL1535067.1"/>
    </source>
</evidence>
<evidence type="ECO:0000256" key="4">
    <source>
        <dbReference type="RuleBase" id="RU363099"/>
    </source>
</evidence>
<dbReference type="Proteomes" id="UP001567538">
    <property type="component" value="Unassembled WGS sequence"/>
</dbReference>
<accession>A0ABD1FTS3</accession>
<feature type="chain" id="PRO_5044531602" description="Dirigent protein" evidence="4">
    <location>
        <begin position="23"/>
        <end position="183"/>
    </location>
</feature>
<dbReference type="GO" id="GO:0048046">
    <property type="term" value="C:apoplast"/>
    <property type="evidence" value="ECO:0007669"/>
    <property type="project" value="UniProtKB-SubCell"/>
</dbReference>
<comment type="subcellular location">
    <subcellularLocation>
        <location evidence="4">Secreted</location>
        <location evidence="4">Extracellular space</location>
        <location evidence="4">Apoplast</location>
    </subcellularLocation>
</comment>
<protein>
    <recommendedName>
        <fullName evidence="4">Dirigent protein</fullName>
    </recommendedName>
</protein>
<dbReference type="Gene3D" id="2.40.480.10">
    <property type="entry name" value="Allene oxide cyclase-like"/>
    <property type="match status" value="1"/>
</dbReference>
<proteinExistence type="inferred from homology"/>
<keyword evidence="6" id="KW-1185">Reference proteome</keyword>
<dbReference type="AlphaFoldDB" id="A0ABD1FTS3"/>
<gene>
    <name evidence="5" type="ORF">AAHA92_31167</name>
</gene>
<dbReference type="InterPro" id="IPR004265">
    <property type="entry name" value="Dirigent"/>
</dbReference>
<comment type="subunit">
    <text evidence="2 4">Homodimer.</text>
</comment>